<dbReference type="OrthoDB" id="5505563at2"/>
<evidence type="ECO:0000256" key="2">
    <source>
        <dbReference type="ARBA" id="ARBA00022801"/>
    </source>
</evidence>
<dbReference type="InterPro" id="IPR029052">
    <property type="entry name" value="Metallo-depent_PP-like"/>
</dbReference>
<evidence type="ECO:0000313" key="7">
    <source>
        <dbReference type="EMBL" id="QDT23599.1"/>
    </source>
</evidence>
<comment type="similarity">
    <text evidence="4">Belongs to the cyclic nucleotide phosphodiesterase class-III family.</text>
</comment>
<dbReference type="PANTHER" id="PTHR42988:SF2">
    <property type="entry name" value="CYCLIC NUCLEOTIDE PHOSPHODIESTERASE CBUA0032-RELATED"/>
    <property type="match status" value="1"/>
</dbReference>
<sequence precursor="true">MPVHLPAQNRRQFLLTLGAGFLTYSAGAFAKDSQQSDIIYLLNDTHIGEKHPENSPVPSHLRKVVSELVSLEQKPACVLINGDLALRDGQPGDYRHLAKLIRPLQEAKIDMHLTLGNHDERDVFYSVMQEEQPETPPVKSKHISVVQTPHANFFLLDSLHKTMVTQGTLGADQRTWLAKALDAHADKPAIIMTHHNPRLGGDPNHFPGGLTDSVELWEILAPRKQVKAYIHGHIHHRSNAEHKGIHIINTPATSYVGNPKASTTGWTIAKLSPTGITLTTRTTDDQHPWNHQSQTLTWR</sequence>
<dbReference type="GO" id="GO:0046872">
    <property type="term" value="F:metal ion binding"/>
    <property type="evidence" value="ECO:0007669"/>
    <property type="project" value="UniProtKB-KW"/>
</dbReference>
<keyword evidence="5" id="KW-0732">Signal</keyword>
<dbReference type="SUPFAM" id="SSF56300">
    <property type="entry name" value="Metallo-dependent phosphatases"/>
    <property type="match status" value="1"/>
</dbReference>
<name>A0A517PW50_9PLAN</name>
<dbReference type="Gene3D" id="3.60.21.10">
    <property type="match status" value="1"/>
</dbReference>
<dbReference type="EC" id="3.1.4.17" evidence="7"/>
<evidence type="ECO:0000259" key="6">
    <source>
        <dbReference type="Pfam" id="PF00149"/>
    </source>
</evidence>
<evidence type="ECO:0000256" key="4">
    <source>
        <dbReference type="ARBA" id="ARBA00025742"/>
    </source>
</evidence>
<dbReference type="EMBL" id="CP036266">
    <property type="protein sequence ID" value="QDT23599.1"/>
    <property type="molecule type" value="Genomic_DNA"/>
</dbReference>
<dbReference type="PANTHER" id="PTHR42988">
    <property type="entry name" value="PHOSPHOHYDROLASE"/>
    <property type="match status" value="1"/>
</dbReference>
<organism evidence="7 8">
    <name type="scientific">Gimesia chilikensis</name>
    <dbReference type="NCBI Taxonomy" id="2605989"/>
    <lineage>
        <taxon>Bacteria</taxon>
        <taxon>Pseudomonadati</taxon>
        <taxon>Planctomycetota</taxon>
        <taxon>Planctomycetia</taxon>
        <taxon>Planctomycetales</taxon>
        <taxon>Planctomycetaceae</taxon>
        <taxon>Gimesia</taxon>
    </lineage>
</organism>
<evidence type="ECO:0000256" key="1">
    <source>
        <dbReference type="ARBA" id="ARBA00022723"/>
    </source>
</evidence>
<dbReference type="InterPro" id="IPR004843">
    <property type="entry name" value="Calcineurin-like_PHP"/>
</dbReference>
<feature type="domain" description="Calcineurin-like phosphoesterase" evidence="6">
    <location>
        <begin position="39"/>
        <end position="236"/>
    </location>
</feature>
<dbReference type="Pfam" id="PF00149">
    <property type="entry name" value="Metallophos"/>
    <property type="match status" value="1"/>
</dbReference>
<dbReference type="AlphaFoldDB" id="A0A517PW50"/>
<dbReference type="Proteomes" id="UP000320421">
    <property type="component" value="Chromosome"/>
</dbReference>
<keyword evidence="1" id="KW-0479">Metal-binding</keyword>
<dbReference type="GO" id="GO:0004114">
    <property type="term" value="F:3',5'-cyclic-nucleotide phosphodiesterase activity"/>
    <property type="evidence" value="ECO:0007669"/>
    <property type="project" value="UniProtKB-EC"/>
</dbReference>
<feature type="signal peptide" evidence="5">
    <location>
        <begin position="1"/>
        <end position="30"/>
    </location>
</feature>
<reference evidence="7 8" key="1">
    <citation type="submission" date="2019-02" db="EMBL/GenBank/DDBJ databases">
        <title>Deep-cultivation of Planctomycetes and their phenomic and genomic characterization uncovers novel biology.</title>
        <authorList>
            <person name="Wiegand S."/>
            <person name="Jogler M."/>
            <person name="Boedeker C."/>
            <person name="Pinto D."/>
            <person name="Vollmers J."/>
            <person name="Rivas-Marin E."/>
            <person name="Kohn T."/>
            <person name="Peeters S.H."/>
            <person name="Heuer A."/>
            <person name="Rast P."/>
            <person name="Oberbeckmann S."/>
            <person name="Bunk B."/>
            <person name="Jeske O."/>
            <person name="Meyerdierks A."/>
            <person name="Storesund J.E."/>
            <person name="Kallscheuer N."/>
            <person name="Luecker S."/>
            <person name="Lage O.M."/>
            <person name="Pohl T."/>
            <person name="Merkel B.J."/>
            <person name="Hornburger P."/>
            <person name="Mueller R.-W."/>
            <person name="Bruemmer F."/>
            <person name="Labrenz M."/>
            <person name="Spormann A.M."/>
            <person name="Op den Camp H."/>
            <person name="Overmann J."/>
            <person name="Amann R."/>
            <person name="Jetten M.S.M."/>
            <person name="Mascher T."/>
            <person name="Medema M.H."/>
            <person name="Devos D.P."/>
            <person name="Kaster A.-K."/>
            <person name="Ovreas L."/>
            <person name="Rohde M."/>
            <person name="Galperin M.Y."/>
            <person name="Jogler C."/>
        </authorList>
    </citation>
    <scope>NUCLEOTIDE SEQUENCE [LARGE SCALE GENOMIC DNA]</scope>
    <source>
        <strain evidence="7 8">HG66A1</strain>
    </source>
</reference>
<evidence type="ECO:0000313" key="8">
    <source>
        <dbReference type="Proteomes" id="UP000320421"/>
    </source>
</evidence>
<evidence type="ECO:0000256" key="3">
    <source>
        <dbReference type="ARBA" id="ARBA00023004"/>
    </source>
</evidence>
<evidence type="ECO:0000256" key="5">
    <source>
        <dbReference type="SAM" id="SignalP"/>
    </source>
</evidence>
<proteinExistence type="inferred from homology"/>
<keyword evidence="8" id="KW-1185">Reference proteome</keyword>
<dbReference type="RefSeq" id="WP_145191258.1">
    <property type="nucleotide sequence ID" value="NZ_CP036266.1"/>
</dbReference>
<keyword evidence="2 7" id="KW-0378">Hydrolase</keyword>
<dbReference type="InterPro" id="IPR050884">
    <property type="entry name" value="CNP_phosphodiesterase-III"/>
</dbReference>
<protein>
    <submittedName>
        <fullName evidence="7">3',5'-cyclic adenosine monophosphate phosphodiesterase CpdA</fullName>
        <ecNumber evidence="7">3.1.4.17</ecNumber>
    </submittedName>
</protein>
<gene>
    <name evidence="7" type="primary">cpdA_1</name>
    <name evidence="7" type="ORF">HG66A1_54210</name>
</gene>
<dbReference type="InterPro" id="IPR006311">
    <property type="entry name" value="TAT_signal"/>
</dbReference>
<dbReference type="PROSITE" id="PS51318">
    <property type="entry name" value="TAT"/>
    <property type="match status" value="1"/>
</dbReference>
<keyword evidence="3" id="KW-0408">Iron</keyword>
<accession>A0A517PW50</accession>
<feature type="chain" id="PRO_5021703095" evidence="5">
    <location>
        <begin position="31"/>
        <end position="299"/>
    </location>
</feature>